<reference evidence="2 3" key="1">
    <citation type="submission" date="2023-07" db="EMBL/GenBank/DDBJ databases">
        <title>Sorghum-associated microbial communities from plants grown in Nebraska, USA.</title>
        <authorList>
            <person name="Schachtman D."/>
        </authorList>
    </citation>
    <scope>NUCLEOTIDE SEQUENCE [LARGE SCALE GENOMIC DNA]</scope>
    <source>
        <strain evidence="2 3">4129</strain>
    </source>
</reference>
<name>A0ABU1Y6B1_9FLAO</name>
<keyword evidence="1" id="KW-1133">Transmembrane helix</keyword>
<evidence type="ECO:0000313" key="2">
    <source>
        <dbReference type="EMBL" id="MDR7209769.1"/>
    </source>
</evidence>
<feature type="transmembrane region" description="Helical" evidence="1">
    <location>
        <begin position="32"/>
        <end position="50"/>
    </location>
</feature>
<protein>
    <recommendedName>
        <fullName evidence="4">DUF3098 domain-containing protein</fullName>
    </recommendedName>
</protein>
<keyword evidence="1" id="KW-0472">Membrane</keyword>
<keyword evidence="1" id="KW-0812">Transmembrane</keyword>
<proteinExistence type="predicted"/>
<organism evidence="2 3">
    <name type="scientific">Flavobacterium piscis</name>
    <dbReference type="NCBI Taxonomy" id="1114874"/>
    <lineage>
        <taxon>Bacteria</taxon>
        <taxon>Pseudomonadati</taxon>
        <taxon>Bacteroidota</taxon>
        <taxon>Flavobacteriia</taxon>
        <taxon>Flavobacteriales</taxon>
        <taxon>Flavobacteriaceae</taxon>
        <taxon>Flavobacterium</taxon>
    </lineage>
</organism>
<feature type="transmembrane region" description="Helical" evidence="1">
    <location>
        <begin position="7"/>
        <end position="26"/>
    </location>
</feature>
<evidence type="ECO:0000256" key="1">
    <source>
        <dbReference type="SAM" id="Phobius"/>
    </source>
</evidence>
<dbReference type="Proteomes" id="UP001269081">
    <property type="component" value="Unassembled WGS sequence"/>
</dbReference>
<keyword evidence="3" id="KW-1185">Reference proteome</keyword>
<sequence length="55" mass="6240">MIQLKKILLIAYFIVIIAHIIGYAFYNESLSSLILGVLPIGAMILVVMLYKEEKK</sequence>
<accession>A0ABU1Y6B1</accession>
<dbReference type="EMBL" id="JAVDWQ010000004">
    <property type="protein sequence ID" value="MDR7209769.1"/>
    <property type="molecule type" value="Genomic_DNA"/>
</dbReference>
<evidence type="ECO:0000313" key="3">
    <source>
        <dbReference type="Proteomes" id="UP001269081"/>
    </source>
</evidence>
<evidence type="ECO:0008006" key="4">
    <source>
        <dbReference type="Google" id="ProtNLM"/>
    </source>
</evidence>
<gene>
    <name evidence="2" type="ORF">J2W48_001707</name>
</gene>
<comment type="caution">
    <text evidence="2">The sequence shown here is derived from an EMBL/GenBank/DDBJ whole genome shotgun (WGS) entry which is preliminary data.</text>
</comment>